<keyword evidence="2" id="KW-1185">Reference proteome</keyword>
<accession>A0A919CPD2</accession>
<evidence type="ECO:0000313" key="1">
    <source>
        <dbReference type="EMBL" id="GHD48439.1"/>
    </source>
</evidence>
<dbReference type="AlphaFoldDB" id="A0A919CPD2"/>
<organism evidence="1 2">
    <name type="scientific">Thalassobaculum fulvum</name>
    <dbReference type="NCBI Taxonomy" id="1633335"/>
    <lineage>
        <taxon>Bacteria</taxon>
        <taxon>Pseudomonadati</taxon>
        <taxon>Pseudomonadota</taxon>
        <taxon>Alphaproteobacteria</taxon>
        <taxon>Rhodospirillales</taxon>
        <taxon>Thalassobaculaceae</taxon>
        <taxon>Thalassobaculum</taxon>
    </lineage>
</organism>
<reference evidence="1" key="2">
    <citation type="submission" date="2020-09" db="EMBL/GenBank/DDBJ databases">
        <authorList>
            <person name="Sun Q."/>
            <person name="Kim S."/>
        </authorList>
    </citation>
    <scope>NUCLEOTIDE SEQUENCE</scope>
    <source>
        <strain evidence="1">KCTC 42651</strain>
    </source>
</reference>
<dbReference type="EMBL" id="BMZS01000004">
    <property type="protein sequence ID" value="GHD48439.1"/>
    <property type="molecule type" value="Genomic_DNA"/>
</dbReference>
<reference evidence="1" key="1">
    <citation type="journal article" date="2014" name="Int. J. Syst. Evol. Microbiol.">
        <title>Complete genome sequence of Corynebacterium casei LMG S-19264T (=DSM 44701T), isolated from a smear-ripened cheese.</title>
        <authorList>
            <consortium name="US DOE Joint Genome Institute (JGI-PGF)"/>
            <person name="Walter F."/>
            <person name="Albersmeier A."/>
            <person name="Kalinowski J."/>
            <person name="Ruckert C."/>
        </authorList>
    </citation>
    <scope>NUCLEOTIDE SEQUENCE</scope>
    <source>
        <strain evidence="1">KCTC 42651</strain>
    </source>
</reference>
<proteinExistence type="predicted"/>
<dbReference type="Gene3D" id="3.30.559.30">
    <property type="entry name" value="Nonribosomal peptide synthetase, condensation domain"/>
    <property type="match status" value="1"/>
</dbReference>
<evidence type="ECO:0008006" key="3">
    <source>
        <dbReference type="Google" id="ProtNLM"/>
    </source>
</evidence>
<evidence type="ECO:0000313" key="2">
    <source>
        <dbReference type="Proteomes" id="UP000630353"/>
    </source>
</evidence>
<protein>
    <recommendedName>
        <fullName evidence="3">Condensation domain-containing protein</fullName>
    </recommendedName>
</protein>
<dbReference type="SUPFAM" id="SSF52777">
    <property type="entry name" value="CoA-dependent acyltransferases"/>
    <property type="match status" value="2"/>
</dbReference>
<comment type="caution">
    <text evidence="1">The sequence shown here is derived from an EMBL/GenBank/DDBJ whole genome shotgun (WGS) entry which is preliminary data.</text>
</comment>
<gene>
    <name evidence="1" type="ORF">GCM10017083_19540</name>
</gene>
<dbReference type="Gene3D" id="3.30.559.10">
    <property type="entry name" value="Chloramphenicol acetyltransferase-like domain"/>
    <property type="match status" value="1"/>
</dbReference>
<name>A0A919CPD2_9PROT</name>
<sequence length="453" mass="49368">MGLQGSPPMGASVAKPSGVRRLGLEDEVIWICEDLGCAGPILLVMDFAGRLDERLLAHAARLLPAAEPALACRVEATPDGPVWRPLDDLDAASWFTLHETDDPETAIRAILTPRPEHHGSTFHLHLARHAHGDSLLLWLTHVIGDGFWTYECAYRLAGIYSGLAADPGYAPKPNTAPPVGLEWMDRLGWRDTWRITRRDLATALRSRGTVVGFRRDYDAYRAAGTPDAAHVVHRLSADTVATIDRAGVRGVSRNDMLLAAFARAFPEFVGGSATGSAGATVKIALTVDLRRFAEGRPLRAPGNMVGIAYVTLGSDLGPRFDDTLALVAAETGRQKRDLMGVGNPLFVKLLGALPYRWRRRLVEAILRRSMAKPLFPTLSNAGTVDAGRLRFAAAAPEAVEVAFYPPALPLFLVSVLRYRDTIALTACFQPADLEPQRVRGLLERIEREIRDGS</sequence>
<dbReference type="InterPro" id="IPR023213">
    <property type="entry name" value="CAT-like_dom_sf"/>
</dbReference>
<dbReference type="Proteomes" id="UP000630353">
    <property type="component" value="Unassembled WGS sequence"/>
</dbReference>